<sequence>MVVIGWPITVVIGFFYKCFTLISGRL</sequence>
<keyword evidence="1" id="KW-0812">Transmembrane</keyword>
<dbReference type="AlphaFoldDB" id="U4QI92"/>
<accession>U4QI92</accession>
<evidence type="ECO:0000313" key="3">
    <source>
        <dbReference type="Proteomes" id="UP000017243"/>
    </source>
</evidence>
<keyword evidence="1" id="KW-1133">Transmembrane helix</keyword>
<feature type="transmembrane region" description="Helical" evidence="1">
    <location>
        <begin position="6"/>
        <end position="24"/>
    </location>
</feature>
<dbReference type="Proteomes" id="UP000017243">
    <property type="component" value="Unassembled WGS sequence"/>
</dbReference>
<reference evidence="2 3" key="1">
    <citation type="submission" date="2013-09" db="EMBL/GenBank/DDBJ databases">
        <title>Draft Genome Sequence of five Lactobacillus helveticus strains CIRM-BIA 101T, 103, 104, 951 and 953 isolated from milk product.</title>
        <authorList>
            <person name="Valence F."/>
            <person name="Chuat V."/>
            <person name="Ma L."/>
            <person name="Creno S."/>
            <person name="Falentin H."/>
            <person name="Lortal S."/>
            <person name="Bizet C."/>
            <person name="Clermont D."/>
            <person name="Loux V."/>
            <person name="Bouchier C."/>
            <person name="Cousin S."/>
        </authorList>
    </citation>
    <scope>NUCLEOTIDE SEQUENCE [LARGE SCALE GENOMIC DNA]</scope>
    <source>
        <strain evidence="2 3">CIRM-BIA 953</strain>
    </source>
</reference>
<evidence type="ECO:0000256" key="1">
    <source>
        <dbReference type="SAM" id="Phobius"/>
    </source>
</evidence>
<keyword evidence="1" id="KW-0472">Membrane</keyword>
<gene>
    <name evidence="2" type="ORF">LHCIRMBIA953_01214</name>
</gene>
<comment type="caution">
    <text evidence="2">The sequence shown here is derived from an EMBL/GenBank/DDBJ whole genome shotgun (WGS) entry which is preliminary data.</text>
</comment>
<organism evidence="2 3">
    <name type="scientific">Lactobacillus helveticus CIRM-BIA 953</name>
    <dbReference type="NCBI Taxonomy" id="1226335"/>
    <lineage>
        <taxon>Bacteria</taxon>
        <taxon>Bacillati</taxon>
        <taxon>Bacillota</taxon>
        <taxon>Bacilli</taxon>
        <taxon>Lactobacillales</taxon>
        <taxon>Lactobacillaceae</taxon>
        <taxon>Lactobacillus</taxon>
    </lineage>
</organism>
<protein>
    <submittedName>
        <fullName evidence="2">Uncharacterized protein</fullName>
    </submittedName>
</protein>
<dbReference type="EMBL" id="CBUH010000138">
    <property type="protein sequence ID" value="CDI42961.1"/>
    <property type="molecule type" value="Genomic_DNA"/>
</dbReference>
<proteinExistence type="predicted"/>
<name>U4QI92_LACHE</name>
<evidence type="ECO:0000313" key="2">
    <source>
        <dbReference type="EMBL" id="CDI42961.1"/>
    </source>
</evidence>